<name>A0A1V0SDD3_9VIRU</name>
<evidence type="ECO:0000259" key="1">
    <source>
        <dbReference type="Pfam" id="PF00080"/>
    </source>
</evidence>
<evidence type="ECO:0000313" key="2">
    <source>
        <dbReference type="EMBL" id="ARF09726.1"/>
    </source>
</evidence>
<dbReference type="GO" id="GO:0005507">
    <property type="term" value="F:copper ion binding"/>
    <property type="evidence" value="ECO:0007669"/>
    <property type="project" value="InterPro"/>
</dbReference>
<proteinExistence type="predicted"/>
<dbReference type="InterPro" id="IPR024134">
    <property type="entry name" value="SOD_Cu/Zn_/chaperone"/>
</dbReference>
<reference evidence="2" key="1">
    <citation type="journal article" date="2017" name="Science">
        <title>Giant viruses with an expanded complement of translation system components.</title>
        <authorList>
            <person name="Schulz F."/>
            <person name="Yutin N."/>
            <person name="Ivanova N.N."/>
            <person name="Ortega D.R."/>
            <person name="Lee T.K."/>
            <person name="Vierheilig J."/>
            <person name="Daims H."/>
            <person name="Horn M."/>
            <person name="Wagner M."/>
            <person name="Jensen G.J."/>
            <person name="Kyrpides N.C."/>
            <person name="Koonin E.V."/>
            <person name="Woyke T."/>
        </authorList>
    </citation>
    <scope>NUCLEOTIDE SEQUENCE</scope>
    <source>
        <strain evidence="2">ILV1</strain>
    </source>
</reference>
<dbReference type="PANTHER" id="PTHR10003">
    <property type="entry name" value="SUPEROXIDE DISMUTASE CU-ZN -RELATED"/>
    <property type="match status" value="1"/>
</dbReference>
<dbReference type="PRINTS" id="PR00068">
    <property type="entry name" value="CUZNDISMTASE"/>
</dbReference>
<sequence length="169" mass="18869">MFYLINQFFSICSDIMKAISQIMSANNKIVHGYISMFEDEEKITHFTVDLHHLPPGLHGFHIHEKGDPFACCEKLGSHYNPFHVSHGDKSNRKEMRHVGDLGNLVIDKNGKCFITFTDHLVKLTGDNNVIGRSFVIHEDPDDLGLGGHKDSLTTGHSGKRIAYGIIGIA</sequence>
<dbReference type="CDD" id="cd00305">
    <property type="entry name" value="Cu-Zn_Superoxide_Dismutase"/>
    <property type="match status" value="1"/>
</dbReference>
<accession>A0A1V0SDD3</accession>
<dbReference type="Gene3D" id="2.60.40.200">
    <property type="entry name" value="Superoxide dismutase, copper/zinc binding domain"/>
    <property type="match status" value="1"/>
</dbReference>
<protein>
    <submittedName>
        <fullName evidence="2">Cu/Zn superoxide dismutase</fullName>
    </submittedName>
</protein>
<dbReference type="Pfam" id="PF00080">
    <property type="entry name" value="Sod_Cu"/>
    <property type="match status" value="1"/>
</dbReference>
<dbReference type="GO" id="GO:0006801">
    <property type="term" value="P:superoxide metabolic process"/>
    <property type="evidence" value="ECO:0007669"/>
    <property type="project" value="InterPro"/>
</dbReference>
<organism evidence="2">
    <name type="scientific">Indivirus ILV1</name>
    <dbReference type="NCBI Taxonomy" id="1977633"/>
    <lineage>
        <taxon>Viruses</taxon>
        <taxon>Varidnaviria</taxon>
        <taxon>Bamfordvirae</taxon>
        <taxon>Nucleocytoviricota</taxon>
        <taxon>Megaviricetes</taxon>
        <taxon>Imitervirales</taxon>
        <taxon>Mimiviridae</taxon>
        <taxon>Klosneuvirinae</taxon>
        <taxon>Indivirus</taxon>
    </lineage>
</organism>
<gene>
    <name evidence="2" type="ORF">Indivirus_2_105</name>
</gene>
<dbReference type="EMBL" id="KY684086">
    <property type="protein sequence ID" value="ARF09726.1"/>
    <property type="molecule type" value="Genomic_DNA"/>
</dbReference>
<dbReference type="InterPro" id="IPR036423">
    <property type="entry name" value="SOD-like_Cu/Zn_dom_sf"/>
</dbReference>
<dbReference type="InterPro" id="IPR001424">
    <property type="entry name" value="SOD_Cu_Zn_dom"/>
</dbReference>
<dbReference type="SUPFAM" id="SSF49329">
    <property type="entry name" value="Cu,Zn superoxide dismutase-like"/>
    <property type="match status" value="1"/>
</dbReference>
<feature type="domain" description="Superoxide dismutase copper/zinc binding" evidence="1">
    <location>
        <begin position="30"/>
        <end position="166"/>
    </location>
</feature>